<dbReference type="Gene3D" id="3.30.70.100">
    <property type="match status" value="1"/>
</dbReference>
<sequence>MSVACKHVLRQDMRSALCQWANLMTPSPSSIGITSTSSSFSTRSSLLLSRLRPQQPQSRSFSGLLPSTRASAAAFVVKKEDKCFWAPRRHYLHTDTVAATDQATLPTKKRPLIRYIPPGLPSTDQKHQTLTFYTITPIPESKLEELREELFLQLVKFDITGRIYLAKDGINLHVCAPLQHAESLRSSLQTLVLDRFGKGPDGAIWNVSCDQTGERVFRKLKVAVKRQLVVDGRLNQWAIGDSEAPQYLEPEEFHARLDEVGDKALLVDMRNHFENEVGTFKTAVKMDCTTFKENMDLLDELLEGRDKSKEVLMVCTGGIRCSVSGRYLRQKGFENVKMLKGGITSYGRYVKSKPEIKSHFLGKNFTFDGRRGERITEDVISSCHQCNTPHDNITNCANTRCHALFIQCPTCSQKWNNTCGPECHHAVETGCGPAASKPYDYHTQVRPGSLLTTEISKAA</sequence>
<dbReference type="NCBIfam" id="NF001133">
    <property type="entry name" value="PRK00142.1-1"/>
    <property type="match status" value="1"/>
</dbReference>
<organism evidence="2 3">
    <name type="scientific">Linnemannia gamsii</name>
    <dbReference type="NCBI Taxonomy" id="64522"/>
    <lineage>
        <taxon>Eukaryota</taxon>
        <taxon>Fungi</taxon>
        <taxon>Fungi incertae sedis</taxon>
        <taxon>Mucoromycota</taxon>
        <taxon>Mortierellomycotina</taxon>
        <taxon>Mortierellomycetes</taxon>
        <taxon>Mortierellales</taxon>
        <taxon>Mortierellaceae</taxon>
        <taxon>Linnemannia</taxon>
    </lineage>
</organism>
<dbReference type="Proteomes" id="UP001194696">
    <property type="component" value="Unassembled WGS sequence"/>
</dbReference>
<dbReference type="EMBL" id="JAAAIM010000292">
    <property type="protein sequence ID" value="KAG0290451.1"/>
    <property type="molecule type" value="Genomic_DNA"/>
</dbReference>
<protein>
    <recommendedName>
        <fullName evidence="1">Rhodanese domain-containing protein</fullName>
    </recommendedName>
</protein>
<dbReference type="InterPro" id="IPR022111">
    <property type="entry name" value="Rhodanese_C"/>
</dbReference>
<dbReference type="Pfam" id="PF17773">
    <property type="entry name" value="UPF0176_N"/>
    <property type="match status" value="1"/>
</dbReference>
<accession>A0ABQ7K5G4</accession>
<keyword evidence="3" id="KW-1185">Reference proteome</keyword>
<dbReference type="SMART" id="SM00450">
    <property type="entry name" value="RHOD"/>
    <property type="match status" value="1"/>
</dbReference>
<dbReference type="InterPro" id="IPR036873">
    <property type="entry name" value="Rhodanese-like_dom_sf"/>
</dbReference>
<dbReference type="SUPFAM" id="SSF52821">
    <property type="entry name" value="Rhodanese/Cell cycle control phosphatase"/>
    <property type="match status" value="1"/>
</dbReference>
<reference evidence="2 3" key="1">
    <citation type="journal article" date="2020" name="Fungal Divers.">
        <title>Resolving the Mortierellaceae phylogeny through synthesis of multi-gene phylogenetics and phylogenomics.</title>
        <authorList>
            <person name="Vandepol N."/>
            <person name="Liber J."/>
            <person name="Desiro A."/>
            <person name="Na H."/>
            <person name="Kennedy M."/>
            <person name="Barry K."/>
            <person name="Grigoriev I.V."/>
            <person name="Miller A.N."/>
            <person name="O'Donnell K."/>
            <person name="Stajich J.E."/>
            <person name="Bonito G."/>
        </authorList>
    </citation>
    <scope>NUCLEOTIDE SEQUENCE [LARGE SCALE GENOMIC DNA]</scope>
    <source>
        <strain evidence="2 3">AD045</strain>
    </source>
</reference>
<evidence type="ECO:0000313" key="3">
    <source>
        <dbReference type="Proteomes" id="UP001194696"/>
    </source>
</evidence>
<dbReference type="Pfam" id="PF12368">
    <property type="entry name" value="Rhodanese_C"/>
    <property type="match status" value="1"/>
</dbReference>
<dbReference type="InterPro" id="IPR001763">
    <property type="entry name" value="Rhodanese-like_dom"/>
</dbReference>
<dbReference type="PANTHER" id="PTHR43846">
    <property type="entry name" value="UPF0176 PROTEIN YCEA"/>
    <property type="match status" value="1"/>
</dbReference>
<dbReference type="PROSITE" id="PS50206">
    <property type="entry name" value="RHODANESE_3"/>
    <property type="match status" value="1"/>
</dbReference>
<evidence type="ECO:0000313" key="2">
    <source>
        <dbReference type="EMBL" id="KAG0290451.1"/>
    </source>
</evidence>
<dbReference type="InterPro" id="IPR040503">
    <property type="entry name" value="TRHO_N"/>
</dbReference>
<dbReference type="PANTHER" id="PTHR43846:SF1">
    <property type="entry name" value="TRNA URIDINE(34) HYDROXYLASE"/>
    <property type="match status" value="1"/>
</dbReference>
<evidence type="ECO:0000259" key="1">
    <source>
        <dbReference type="PROSITE" id="PS50206"/>
    </source>
</evidence>
<feature type="domain" description="Rhodanese" evidence="1">
    <location>
        <begin position="260"/>
        <end position="351"/>
    </location>
</feature>
<dbReference type="Pfam" id="PF00581">
    <property type="entry name" value="Rhodanese"/>
    <property type="match status" value="1"/>
</dbReference>
<proteinExistence type="predicted"/>
<comment type="caution">
    <text evidence="2">The sequence shown here is derived from an EMBL/GenBank/DDBJ whole genome shotgun (WGS) entry which is preliminary data.</text>
</comment>
<gene>
    <name evidence="2" type="ORF">BGZ96_006074</name>
</gene>
<name>A0ABQ7K5G4_9FUNG</name>
<dbReference type="Gene3D" id="3.40.250.10">
    <property type="entry name" value="Rhodanese-like domain"/>
    <property type="match status" value="1"/>
</dbReference>